<dbReference type="SMART" id="SM00499">
    <property type="entry name" value="AAI"/>
    <property type="match status" value="1"/>
</dbReference>
<dbReference type="CDD" id="cd01960">
    <property type="entry name" value="nsLTP1"/>
    <property type="match status" value="1"/>
</dbReference>
<evidence type="ECO:0000313" key="6">
    <source>
        <dbReference type="Proteomes" id="UP001417504"/>
    </source>
</evidence>
<dbReference type="Proteomes" id="UP001417504">
    <property type="component" value="Unassembled WGS sequence"/>
</dbReference>
<dbReference type="InterPro" id="IPR036312">
    <property type="entry name" value="Bifun_inhib/LTP/seed_sf"/>
</dbReference>
<reference evidence="5 6" key="1">
    <citation type="submission" date="2024-01" db="EMBL/GenBank/DDBJ databases">
        <title>Genome assemblies of Stephania.</title>
        <authorList>
            <person name="Yang L."/>
        </authorList>
    </citation>
    <scope>NUCLEOTIDE SEQUENCE [LARGE SCALE GENOMIC DNA]</scope>
    <source>
        <strain evidence="5">QJT</strain>
        <tissue evidence="5">Leaf</tissue>
    </source>
</reference>
<keyword evidence="1" id="KW-0813">Transport</keyword>
<comment type="similarity">
    <text evidence="1">Belongs to the plant LTP family.</text>
</comment>
<dbReference type="Pfam" id="PF00234">
    <property type="entry name" value="Tryp_alpha_amyl"/>
    <property type="match status" value="1"/>
</dbReference>
<dbReference type="PRINTS" id="PR00382">
    <property type="entry name" value="LIPIDTRNSFER"/>
</dbReference>
<dbReference type="InterPro" id="IPR016140">
    <property type="entry name" value="Bifunc_inhib/LTP/seed_store"/>
</dbReference>
<comment type="function">
    <text evidence="1">Plant non-specific lipid-transfer proteins transfer phospholipids as well as galactolipids across membranes. May play a role in wax or cutin deposition in the cell walls of expanding epidermal cells and certain secretory tissues.</text>
</comment>
<evidence type="ECO:0000256" key="3">
    <source>
        <dbReference type="SAM" id="SignalP"/>
    </source>
</evidence>
<dbReference type="GO" id="GO:0008289">
    <property type="term" value="F:lipid binding"/>
    <property type="evidence" value="ECO:0007669"/>
    <property type="project" value="UniProtKB-KW"/>
</dbReference>
<feature type="domain" description="Bifunctional inhibitor/plant lipid transfer protein/seed storage helical" evidence="4">
    <location>
        <begin position="27"/>
        <end position="114"/>
    </location>
</feature>
<dbReference type="Gene3D" id="1.10.110.10">
    <property type="entry name" value="Plant lipid-transfer and hydrophobic proteins"/>
    <property type="match status" value="1"/>
</dbReference>
<feature type="signal peptide" evidence="3">
    <location>
        <begin position="1"/>
        <end position="22"/>
    </location>
</feature>
<feature type="region of interest" description="Disordered" evidence="2">
    <location>
        <begin position="103"/>
        <end position="123"/>
    </location>
</feature>
<evidence type="ECO:0000313" key="5">
    <source>
        <dbReference type="EMBL" id="KAK9103873.1"/>
    </source>
</evidence>
<comment type="caution">
    <text evidence="5">The sequence shown here is derived from an EMBL/GenBank/DDBJ whole genome shotgun (WGS) entry which is preliminary data.</text>
</comment>
<evidence type="ECO:0000259" key="4">
    <source>
        <dbReference type="SMART" id="SM00499"/>
    </source>
</evidence>
<evidence type="ECO:0000256" key="1">
    <source>
        <dbReference type="RuleBase" id="RU000628"/>
    </source>
</evidence>
<dbReference type="AlphaFoldDB" id="A0AAP0HW67"/>
<gene>
    <name evidence="5" type="ORF">Sjap_021127</name>
</gene>
<proteinExistence type="inferred from homology"/>
<keyword evidence="3" id="KW-0732">Signal</keyword>
<name>A0AAP0HW67_9MAGN</name>
<feature type="chain" id="PRO_5042844711" description="Non-specific lipid-transfer protein" evidence="3">
    <location>
        <begin position="23"/>
        <end position="123"/>
    </location>
</feature>
<dbReference type="SUPFAM" id="SSF47699">
    <property type="entry name" value="Bifunctional inhibitor/lipid-transfer protein/seed storage 2S albumin"/>
    <property type="match status" value="1"/>
</dbReference>
<evidence type="ECO:0000256" key="2">
    <source>
        <dbReference type="SAM" id="MobiDB-lite"/>
    </source>
</evidence>
<dbReference type="GO" id="GO:0006869">
    <property type="term" value="P:lipid transport"/>
    <property type="evidence" value="ECO:0007669"/>
    <property type="project" value="InterPro"/>
</dbReference>
<organism evidence="5 6">
    <name type="scientific">Stephania japonica</name>
    <dbReference type="NCBI Taxonomy" id="461633"/>
    <lineage>
        <taxon>Eukaryota</taxon>
        <taxon>Viridiplantae</taxon>
        <taxon>Streptophyta</taxon>
        <taxon>Embryophyta</taxon>
        <taxon>Tracheophyta</taxon>
        <taxon>Spermatophyta</taxon>
        <taxon>Magnoliopsida</taxon>
        <taxon>Ranunculales</taxon>
        <taxon>Menispermaceae</taxon>
        <taxon>Menispermoideae</taxon>
        <taxon>Cissampelideae</taxon>
        <taxon>Stephania</taxon>
    </lineage>
</organism>
<accession>A0AAP0HW67</accession>
<dbReference type="PANTHER" id="PTHR33076">
    <property type="entry name" value="NON-SPECIFIC LIPID-TRANSFER PROTEIN 2-RELATED"/>
    <property type="match status" value="1"/>
</dbReference>
<dbReference type="EMBL" id="JBBNAE010000008">
    <property type="protein sequence ID" value="KAK9103873.1"/>
    <property type="molecule type" value="Genomic_DNA"/>
</dbReference>
<dbReference type="InterPro" id="IPR000528">
    <property type="entry name" value="Plant_nsLTP"/>
</dbReference>
<keyword evidence="6" id="KW-1185">Reference proteome</keyword>
<keyword evidence="1" id="KW-0446">Lipid-binding</keyword>
<sequence length="123" mass="12731">MTRIAISASLLLALLLVSESAAIEITCDTVVGDLQPCLPYIVKGSTQDKPSNACCGGVKTLKASAKSKDDRVQVCNCIKATLKQISNLDPSRAAGLPKACGVPINPAPSPDMDCSQVDEGPMS</sequence>
<protein>
    <recommendedName>
        <fullName evidence="1">Non-specific lipid-transfer protein</fullName>
    </recommendedName>
</protein>